<accession>A0AA86U8S3</accession>
<reference evidence="1" key="1">
    <citation type="submission" date="2023-06" db="EMBL/GenBank/DDBJ databases">
        <authorList>
            <person name="Kurt Z."/>
        </authorList>
    </citation>
    <scope>NUCLEOTIDE SEQUENCE</scope>
</reference>
<dbReference type="AlphaFoldDB" id="A0AA86U8S3"/>
<protein>
    <submittedName>
        <fullName evidence="2">Hypothetical_protein</fullName>
    </submittedName>
</protein>
<keyword evidence="3" id="KW-1185">Reference proteome</keyword>
<evidence type="ECO:0000313" key="3">
    <source>
        <dbReference type="Proteomes" id="UP001642409"/>
    </source>
</evidence>
<gene>
    <name evidence="1" type="ORF">HINF_LOCUS33329</name>
    <name evidence="2" type="ORF">HINF_LOCUS67541</name>
</gene>
<reference evidence="2 3" key="2">
    <citation type="submission" date="2024-07" db="EMBL/GenBank/DDBJ databases">
        <authorList>
            <person name="Akdeniz Z."/>
        </authorList>
    </citation>
    <scope>NUCLEOTIDE SEQUENCE [LARGE SCALE GENOMIC DNA]</scope>
</reference>
<dbReference type="EMBL" id="CAXDID020000468">
    <property type="protein sequence ID" value="CAL6094590.1"/>
    <property type="molecule type" value="Genomic_DNA"/>
</dbReference>
<organism evidence="1">
    <name type="scientific">Hexamita inflata</name>
    <dbReference type="NCBI Taxonomy" id="28002"/>
    <lineage>
        <taxon>Eukaryota</taxon>
        <taxon>Metamonada</taxon>
        <taxon>Diplomonadida</taxon>
        <taxon>Hexamitidae</taxon>
        <taxon>Hexamitinae</taxon>
        <taxon>Hexamita</taxon>
    </lineage>
</organism>
<dbReference type="EMBL" id="CATOUU010000748">
    <property type="protein sequence ID" value="CAI9945684.1"/>
    <property type="molecule type" value="Genomic_DNA"/>
</dbReference>
<name>A0AA86U8S3_9EUKA</name>
<dbReference type="Proteomes" id="UP001642409">
    <property type="component" value="Unassembled WGS sequence"/>
</dbReference>
<comment type="caution">
    <text evidence="1">The sequence shown here is derived from an EMBL/GenBank/DDBJ whole genome shotgun (WGS) entry which is preliminary data.</text>
</comment>
<sequence length="160" mass="18752">MITKKPTTFLSNQGSNSQISWGVCKIAWCDSMIMKQVQYNYKVHRMCSIFIIKIPLQMNEKSESSQGFRFFGQDLAVEPQIQYNHMVLAGTKYIESDDVQFLIYNYIISLNTDFILNISCLSLSIDFKGDLEAKDDFHYRLKWFVKDKQKHVNICSKCQY</sequence>
<evidence type="ECO:0000313" key="1">
    <source>
        <dbReference type="EMBL" id="CAI9945684.1"/>
    </source>
</evidence>
<evidence type="ECO:0000313" key="2">
    <source>
        <dbReference type="EMBL" id="CAL6094590.1"/>
    </source>
</evidence>
<proteinExistence type="predicted"/>